<keyword evidence="3" id="KW-0732">Signal</keyword>
<gene>
    <name evidence="4" type="ORF">SAMN02745174_01561</name>
</gene>
<comment type="similarity">
    <text evidence="1">Belongs to the bacterial solute-binding protein 1 family.</text>
</comment>
<dbReference type="AlphaFoldDB" id="A0A1T4NJL2"/>
<dbReference type="RefSeq" id="WP_078694050.1">
    <property type="nucleotide sequence ID" value="NZ_FUWX01000011.1"/>
</dbReference>
<dbReference type="Gene3D" id="3.40.190.10">
    <property type="entry name" value="Periplasmic binding protein-like II"/>
    <property type="match status" value="1"/>
</dbReference>
<sequence length="413" mass="46094">MKKVTKLFFFVFVFILALGGCSKEDKPKEKTITFMIPDWGVPTDKMLEEFQKEKGIKVNVETVSWDDIRNKVSVAATGKKAPADVMEVDWSWVGEFKSAGWLAPITLSEETVKDIPTLETFTVNNEILAVPYANDFRIAYYNKDIYNKAGLKAPITWEEVGNNMKSIKEQGILKYPYTLPLNATEGTTTALIWMTFMRDGKVFNENGSLNKENVMKSLNFINEMVKEGVINPANLNMKDIDTYREILSGEAAYMVGPTSFIARANDSNQSKVLGQIEAVLPPGENSTAKVTMALPEAIGVSAYSENKEAATEFVKWYTSPKIQEELYNKLSTMPTRMSVLNKLINSGEIANSGALLETAKRVKSPFPMGVPDYYSEMSRTISNSINKMASGAISPEMAFEEMNSKINELIENK</sequence>
<dbReference type="InterPro" id="IPR050490">
    <property type="entry name" value="Bact_solute-bd_prot1"/>
</dbReference>
<dbReference type="Proteomes" id="UP000191153">
    <property type="component" value="Unassembled WGS sequence"/>
</dbReference>
<keyword evidence="5" id="KW-1185">Reference proteome</keyword>
<dbReference type="InterPro" id="IPR006059">
    <property type="entry name" value="SBP"/>
</dbReference>
<proteinExistence type="inferred from homology"/>
<evidence type="ECO:0000256" key="1">
    <source>
        <dbReference type="ARBA" id="ARBA00008520"/>
    </source>
</evidence>
<dbReference type="PROSITE" id="PS51257">
    <property type="entry name" value="PROKAR_LIPOPROTEIN"/>
    <property type="match status" value="1"/>
</dbReference>
<organism evidence="4 5">
    <name type="scientific">Cetobacterium ceti</name>
    <dbReference type="NCBI Taxonomy" id="180163"/>
    <lineage>
        <taxon>Bacteria</taxon>
        <taxon>Fusobacteriati</taxon>
        <taxon>Fusobacteriota</taxon>
        <taxon>Fusobacteriia</taxon>
        <taxon>Fusobacteriales</taxon>
        <taxon>Fusobacteriaceae</taxon>
        <taxon>Cetobacterium</taxon>
    </lineage>
</organism>
<dbReference type="STRING" id="180163.SAMN02745174_01561"/>
<evidence type="ECO:0000313" key="4">
    <source>
        <dbReference type="EMBL" id="SJZ79501.1"/>
    </source>
</evidence>
<keyword evidence="2" id="KW-0813">Transport</keyword>
<dbReference type="PANTHER" id="PTHR43649">
    <property type="entry name" value="ARABINOSE-BINDING PROTEIN-RELATED"/>
    <property type="match status" value="1"/>
</dbReference>
<evidence type="ECO:0000256" key="3">
    <source>
        <dbReference type="ARBA" id="ARBA00022729"/>
    </source>
</evidence>
<accession>A0A1T4NJL2</accession>
<evidence type="ECO:0000313" key="5">
    <source>
        <dbReference type="Proteomes" id="UP000191153"/>
    </source>
</evidence>
<evidence type="ECO:0000256" key="2">
    <source>
        <dbReference type="ARBA" id="ARBA00022448"/>
    </source>
</evidence>
<keyword evidence="4" id="KW-0762">Sugar transport</keyword>
<dbReference type="CDD" id="cd13585">
    <property type="entry name" value="PBP2_TMBP_like"/>
    <property type="match status" value="1"/>
</dbReference>
<dbReference type="EMBL" id="FUWX01000011">
    <property type="protein sequence ID" value="SJZ79501.1"/>
    <property type="molecule type" value="Genomic_DNA"/>
</dbReference>
<dbReference type="Pfam" id="PF01547">
    <property type="entry name" value="SBP_bac_1"/>
    <property type="match status" value="1"/>
</dbReference>
<reference evidence="4 5" key="1">
    <citation type="submission" date="2017-02" db="EMBL/GenBank/DDBJ databases">
        <authorList>
            <person name="Peterson S.W."/>
        </authorList>
    </citation>
    <scope>NUCLEOTIDE SEQUENCE [LARGE SCALE GENOMIC DNA]</scope>
    <source>
        <strain evidence="4 5">ATCC 700028</strain>
    </source>
</reference>
<dbReference type="SUPFAM" id="SSF53850">
    <property type="entry name" value="Periplasmic binding protein-like II"/>
    <property type="match status" value="1"/>
</dbReference>
<dbReference type="OrthoDB" id="42940at2"/>
<dbReference type="PANTHER" id="PTHR43649:SF34">
    <property type="entry name" value="ABC TRANSPORTER PERIPLASMIC-BINDING PROTEIN YCJN-RELATED"/>
    <property type="match status" value="1"/>
</dbReference>
<name>A0A1T4NJL2_9FUSO</name>
<protein>
    <submittedName>
        <fullName evidence="4">Multiple sugar transport system substrate-binding protein</fullName>
    </submittedName>
</protein>